<keyword evidence="1" id="KW-1133">Transmembrane helix</keyword>
<dbReference type="Proteomes" id="UP000319792">
    <property type="component" value="Unassembled WGS sequence"/>
</dbReference>
<reference evidence="2 3" key="1">
    <citation type="submission" date="2019-06" db="EMBL/GenBank/DDBJ databases">
        <authorList>
            <person name="Teng J.L.L."/>
            <person name="Lee H.H."/>
            <person name="Lau S.K.P."/>
            <person name="Woo P.C.Y."/>
        </authorList>
    </citation>
    <scope>NUCLEOTIDE SEQUENCE [LARGE SCALE GENOMIC DNA]</scope>
    <source>
        <strain evidence="2 3">HKU70</strain>
    </source>
</reference>
<dbReference type="AlphaFoldDB" id="A0A5C5RKU5"/>
<feature type="transmembrane region" description="Helical" evidence="1">
    <location>
        <begin position="12"/>
        <end position="38"/>
    </location>
</feature>
<dbReference type="RefSeq" id="WP_146435440.1">
    <property type="nucleotide sequence ID" value="NZ_VIGV01000004.1"/>
</dbReference>
<reference evidence="2 3" key="2">
    <citation type="submission" date="2019-08" db="EMBL/GenBank/DDBJ databases">
        <title>Tsukamurella conjunctivitidis sp. nov., Tsukamurella assacharolytica sp. nov. and Tsukamurella sputae sp. nov. isolated from patients with conjunctivitis, bacteraemia (lymphoma) and respiratory infection (sputum) in Hong Kong.</title>
        <authorList>
            <person name="Fok K.M.N."/>
            <person name="Fong J.Y.H."/>
        </authorList>
    </citation>
    <scope>NUCLEOTIDE SEQUENCE [LARGE SCALE GENOMIC DNA]</scope>
    <source>
        <strain evidence="2 3">HKU70</strain>
    </source>
</reference>
<name>A0A5C5RKU5_9ACTN</name>
<dbReference type="EMBL" id="VIGV01000004">
    <property type="protein sequence ID" value="TWS23587.1"/>
    <property type="molecule type" value="Genomic_DNA"/>
</dbReference>
<accession>A0A5C5RKU5</accession>
<evidence type="ECO:0000256" key="1">
    <source>
        <dbReference type="SAM" id="Phobius"/>
    </source>
</evidence>
<evidence type="ECO:0000313" key="2">
    <source>
        <dbReference type="EMBL" id="TWS23587.1"/>
    </source>
</evidence>
<comment type="caution">
    <text evidence="2">The sequence shown here is derived from an EMBL/GenBank/DDBJ whole genome shotgun (WGS) entry which is preliminary data.</text>
</comment>
<feature type="transmembrane region" description="Helical" evidence="1">
    <location>
        <begin position="50"/>
        <end position="71"/>
    </location>
</feature>
<keyword evidence="1" id="KW-0472">Membrane</keyword>
<protein>
    <submittedName>
        <fullName evidence="2">Uncharacterized protein</fullName>
    </submittedName>
</protein>
<sequence length="96" mass="10239">MTAKRKKRGGIWILVHFLLCCAYYGVTAALGMGAYVLFRLAWPRLWSTAATAEFAGGVALCIVALVVFIVVPGRIERLTGREVSGVDGSGASMGDF</sequence>
<evidence type="ECO:0000313" key="3">
    <source>
        <dbReference type="Proteomes" id="UP000319792"/>
    </source>
</evidence>
<keyword evidence="1" id="KW-0812">Transmembrane</keyword>
<keyword evidence="3" id="KW-1185">Reference proteome</keyword>
<gene>
    <name evidence="2" type="ORF">FK268_15050</name>
</gene>
<organism evidence="2 3">
    <name type="scientific">Tsukamurella sputi</name>
    <dbReference type="NCBI Taxonomy" id="2591848"/>
    <lineage>
        <taxon>Bacteria</taxon>
        <taxon>Bacillati</taxon>
        <taxon>Actinomycetota</taxon>
        <taxon>Actinomycetes</taxon>
        <taxon>Mycobacteriales</taxon>
        <taxon>Tsukamurellaceae</taxon>
        <taxon>Tsukamurella</taxon>
    </lineage>
</organism>
<proteinExistence type="predicted"/>